<keyword evidence="3" id="KW-1185">Reference proteome</keyword>
<dbReference type="Pfam" id="PF21880">
    <property type="entry name" value="DUF6916"/>
    <property type="match status" value="1"/>
</dbReference>
<dbReference type="Proteomes" id="UP000680714">
    <property type="component" value="Unassembled WGS sequence"/>
</dbReference>
<name>A0ABS5IA62_9PROT</name>
<evidence type="ECO:0000313" key="3">
    <source>
        <dbReference type="Proteomes" id="UP000680714"/>
    </source>
</evidence>
<sequence length="111" mass="12104">MAIDIGTCIAQDFAAHVGSAFHFQHSSGSGIDFHLLSIKDTPEFKPNTLWAKRPPFSLFFAAPKGLEVGQGNFTLQHPVLGPMMVFMVPIGRVGGNNFDPNQPLLMQCSFN</sequence>
<proteinExistence type="predicted"/>
<dbReference type="InterPro" id="IPR054209">
    <property type="entry name" value="DUF6916"/>
</dbReference>
<feature type="domain" description="DUF6916" evidence="1">
    <location>
        <begin position="10"/>
        <end position="93"/>
    </location>
</feature>
<reference evidence="2 3" key="1">
    <citation type="submission" date="2021-04" db="EMBL/GenBank/DDBJ databases">
        <title>Magnetospirillum sulfuroxidans sp. nov., a facultative chemolithoautotrophic sulfur-oxidizing alphaproteobacterium isolated from freshwater sediment and proposals for Paramagetospirillum gen. nov., and Magnetospirillaceae fam. nov.</title>
        <authorList>
            <person name="Koziaeva V."/>
            <person name="Geelhoed J.S."/>
            <person name="Sorokin D.Y."/>
            <person name="Grouzdev D.S."/>
        </authorList>
    </citation>
    <scope>NUCLEOTIDE SEQUENCE [LARGE SCALE GENOMIC DNA]</scope>
    <source>
        <strain evidence="2 3">J10</strain>
    </source>
</reference>
<protein>
    <recommendedName>
        <fullName evidence="1">DUF6916 domain-containing protein</fullName>
    </recommendedName>
</protein>
<evidence type="ECO:0000313" key="2">
    <source>
        <dbReference type="EMBL" id="MBR9971300.1"/>
    </source>
</evidence>
<evidence type="ECO:0000259" key="1">
    <source>
        <dbReference type="Pfam" id="PF21880"/>
    </source>
</evidence>
<comment type="caution">
    <text evidence="2">The sequence shown here is derived from an EMBL/GenBank/DDBJ whole genome shotgun (WGS) entry which is preliminary data.</text>
</comment>
<dbReference type="EMBL" id="JAGTUF010000004">
    <property type="protein sequence ID" value="MBR9971300.1"/>
    <property type="molecule type" value="Genomic_DNA"/>
</dbReference>
<dbReference type="RefSeq" id="WP_211546945.1">
    <property type="nucleotide sequence ID" value="NZ_JAGTUF010000004.1"/>
</dbReference>
<gene>
    <name evidence="2" type="ORF">KEC16_06215</name>
</gene>
<organism evidence="2 3">
    <name type="scientific">Magnetospirillum sulfuroxidans</name>
    <dbReference type="NCBI Taxonomy" id="611300"/>
    <lineage>
        <taxon>Bacteria</taxon>
        <taxon>Pseudomonadati</taxon>
        <taxon>Pseudomonadota</taxon>
        <taxon>Alphaproteobacteria</taxon>
        <taxon>Rhodospirillales</taxon>
        <taxon>Rhodospirillaceae</taxon>
        <taxon>Magnetospirillum</taxon>
    </lineage>
</organism>
<accession>A0ABS5IA62</accession>